<evidence type="ECO:0000256" key="1">
    <source>
        <dbReference type="ARBA" id="ARBA00001974"/>
    </source>
</evidence>
<dbReference type="PANTHER" id="PTHR42973:SF39">
    <property type="entry name" value="FAD-BINDING PCMH-TYPE DOMAIN-CONTAINING PROTEIN"/>
    <property type="match status" value="1"/>
</dbReference>
<dbReference type="RefSeq" id="WP_237307209.1">
    <property type="nucleotide sequence ID" value="NZ_CP021748.1"/>
</dbReference>
<organism evidence="7 8">
    <name type="scientific">Streptomyces alboflavus</name>
    <dbReference type="NCBI Taxonomy" id="67267"/>
    <lineage>
        <taxon>Bacteria</taxon>
        <taxon>Bacillati</taxon>
        <taxon>Actinomycetota</taxon>
        <taxon>Actinomycetes</taxon>
        <taxon>Kitasatosporales</taxon>
        <taxon>Streptomycetaceae</taxon>
        <taxon>Streptomyces</taxon>
    </lineage>
</organism>
<dbReference type="AlphaFoldDB" id="A0A1Z1WAR1"/>
<evidence type="ECO:0000313" key="7">
    <source>
        <dbReference type="EMBL" id="ARX83505.1"/>
    </source>
</evidence>
<reference evidence="7 8" key="1">
    <citation type="submission" date="2017-05" db="EMBL/GenBank/DDBJ databases">
        <title>Streptomyces alboflavus Genome sequencing and assembly.</title>
        <authorList>
            <person name="Wang Y."/>
            <person name="Du B."/>
            <person name="Ding Y."/>
            <person name="Liu H."/>
            <person name="Hou Q."/>
            <person name="Liu K."/>
            <person name="Wang C."/>
            <person name="Yao L."/>
        </authorList>
    </citation>
    <scope>NUCLEOTIDE SEQUENCE [LARGE SCALE GENOMIC DNA]</scope>
    <source>
        <strain evidence="7 8">MDJK44</strain>
    </source>
</reference>
<keyword evidence="3" id="KW-0285">Flavoprotein</keyword>
<evidence type="ECO:0000256" key="3">
    <source>
        <dbReference type="ARBA" id="ARBA00022630"/>
    </source>
</evidence>
<keyword evidence="5" id="KW-0560">Oxidoreductase</keyword>
<name>A0A1Z1WAR1_9ACTN</name>
<dbReference type="InterPro" id="IPR016166">
    <property type="entry name" value="FAD-bd_PCMH"/>
</dbReference>
<dbReference type="STRING" id="67267.GCA_000716675_07423"/>
<dbReference type="GO" id="GO:0016491">
    <property type="term" value="F:oxidoreductase activity"/>
    <property type="evidence" value="ECO:0007669"/>
    <property type="project" value="UniProtKB-KW"/>
</dbReference>
<dbReference type="InterPro" id="IPR006093">
    <property type="entry name" value="Oxy_OxRdtase_FAD_BS"/>
</dbReference>
<dbReference type="Pfam" id="PF01565">
    <property type="entry name" value="FAD_binding_4"/>
    <property type="match status" value="1"/>
</dbReference>
<dbReference type="EMBL" id="CP021748">
    <property type="protein sequence ID" value="ARX83505.1"/>
    <property type="molecule type" value="Genomic_DNA"/>
</dbReference>
<comment type="cofactor">
    <cofactor evidence="1">
        <name>FAD</name>
        <dbReference type="ChEBI" id="CHEBI:57692"/>
    </cofactor>
</comment>
<dbReference type="KEGG" id="salf:SMD44_02927"/>
<dbReference type="Proteomes" id="UP000195880">
    <property type="component" value="Chromosome"/>
</dbReference>
<dbReference type="Gene3D" id="3.30.465.10">
    <property type="match status" value="1"/>
</dbReference>
<dbReference type="PROSITE" id="PS00862">
    <property type="entry name" value="OX2_COVAL_FAD"/>
    <property type="match status" value="1"/>
</dbReference>
<dbReference type="Gene3D" id="3.40.462.20">
    <property type="match status" value="1"/>
</dbReference>
<dbReference type="InterPro" id="IPR016169">
    <property type="entry name" value="FAD-bd_PCMH_sub2"/>
</dbReference>
<feature type="domain" description="FAD-binding PCMH-type" evidence="6">
    <location>
        <begin position="31"/>
        <end position="199"/>
    </location>
</feature>
<dbReference type="PROSITE" id="PS51387">
    <property type="entry name" value="FAD_PCMH"/>
    <property type="match status" value="1"/>
</dbReference>
<sequence>MDLSALTDRRLVLAPGDAGYDDELAGFQTGYAQRPDLVFTATSTDDVVAAVTYAADAGLPIGVQATGHGLPDASAGGVLISTRRLDEVVVDPAARTARVGAGVRWGQVVAAAAEHGLAPLNGSAPSVGAVSYTLGGGLGVLAREFGYAADHVRSLDVVTADGAVRHVTADSEPELFWGLLGGGANLGVVTALEIGLVPVTRLYGGALAFDGREVDPGAVLRAYTAWTETVPDEVTSSLAALVYPDLPMLPEALRGRYLLTVRVAYTGAAAEGERLVAPLRAIGPAHEDSLRELPYTESHTIHSDPDFPHAYYGESRMLGALDGDALERILALTGPAADRMHVVQLNHLGGALARPAANAVPHRDAQWLLRILSPLNGAGGTETAENTAGADRAVLRELYAGAFGEVAPHVLGRSLNFTFAGGDRPEGLYDAETHKRLAGLKVTYDPANLFRRNYNVR</sequence>
<dbReference type="PANTHER" id="PTHR42973">
    <property type="entry name" value="BINDING OXIDOREDUCTASE, PUTATIVE (AFU_ORTHOLOGUE AFUA_1G17690)-RELATED"/>
    <property type="match status" value="1"/>
</dbReference>
<dbReference type="InterPro" id="IPR016167">
    <property type="entry name" value="FAD-bd_PCMH_sub1"/>
</dbReference>
<evidence type="ECO:0000256" key="2">
    <source>
        <dbReference type="ARBA" id="ARBA00005466"/>
    </source>
</evidence>
<evidence type="ECO:0000256" key="4">
    <source>
        <dbReference type="ARBA" id="ARBA00022827"/>
    </source>
</evidence>
<keyword evidence="4" id="KW-0274">FAD</keyword>
<protein>
    <submittedName>
        <fullName evidence="7">FAD-binding protein</fullName>
    </submittedName>
</protein>
<proteinExistence type="inferred from homology"/>
<dbReference type="GO" id="GO:0071949">
    <property type="term" value="F:FAD binding"/>
    <property type="evidence" value="ECO:0007669"/>
    <property type="project" value="InterPro"/>
</dbReference>
<keyword evidence="8" id="KW-1185">Reference proteome</keyword>
<dbReference type="SUPFAM" id="SSF56176">
    <property type="entry name" value="FAD-binding/transporter-associated domain-like"/>
    <property type="match status" value="1"/>
</dbReference>
<evidence type="ECO:0000313" key="8">
    <source>
        <dbReference type="Proteomes" id="UP000195880"/>
    </source>
</evidence>
<comment type="similarity">
    <text evidence="2">Belongs to the oxygen-dependent FAD-linked oxidoreductase family.</text>
</comment>
<dbReference type="InterPro" id="IPR050416">
    <property type="entry name" value="FAD-linked_Oxidoreductase"/>
</dbReference>
<accession>A0A1Z1WAR1</accession>
<dbReference type="InterPro" id="IPR006094">
    <property type="entry name" value="Oxid_FAD_bind_N"/>
</dbReference>
<evidence type="ECO:0000259" key="6">
    <source>
        <dbReference type="PROSITE" id="PS51387"/>
    </source>
</evidence>
<evidence type="ECO:0000256" key="5">
    <source>
        <dbReference type="ARBA" id="ARBA00023002"/>
    </source>
</evidence>
<dbReference type="InterPro" id="IPR036318">
    <property type="entry name" value="FAD-bd_PCMH-like_sf"/>
</dbReference>
<dbReference type="eggNOG" id="COG0277">
    <property type="taxonomic scope" value="Bacteria"/>
</dbReference>
<dbReference type="Gene3D" id="3.30.43.10">
    <property type="entry name" value="Uridine Diphospho-n-acetylenolpyruvylglucosamine Reductase, domain 2"/>
    <property type="match status" value="1"/>
</dbReference>
<gene>
    <name evidence="7" type="ORF">SMD44_02927</name>
</gene>